<organism evidence="1 2">
    <name type="scientific">Pedobacter chinensis</name>
    <dbReference type="NCBI Taxonomy" id="2282421"/>
    <lineage>
        <taxon>Bacteria</taxon>
        <taxon>Pseudomonadati</taxon>
        <taxon>Bacteroidota</taxon>
        <taxon>Sphingobacteriia</taxon>
        <taxon>Sphingobacteriales</taxon>
        <taxon>Sphingobacteriaceae</taxon>
        <taxon>Pedobacter</taxon>
    </lineage>
</organism>
<accession>A0A369PWV1</accession>
<dbReference type="Pfam" id="PF13366">
    <property type="entry name" value="PDDEXK_3"/>
    <property type="match status" value="1"/>
</dbReference>
<reference evidence="1 2" key="1">
    <citation type="submission" date="2018-07" db="EMBL/GenBank/DDBJ databases">
        <title>Pedobacter sp. nov., isolated from soil.</title>
        <authorList>
            <person name="Zhou L.Y."/>
            <person name="Du Z.J."/>
        </authorList>
    </citation>
    <scope>NUCLEOTIDE SEQUENCE [LARGE SCALE GENOMIC DNA]</scope>
    <source>
        <strain evidence="1 2">JDX94</strain>
    </source>
</reference>
<gene>
    <name evidence="1" type="ORF">DU508_08255</name>
</gene>
<dbReference type="OrthoDB" id="1119698at2"/>
<comment type="caution">
    <text evidence="1">The sequence shown here is derived from an EMBL/GenBank/DDBJ whole genome shotgun (WGS) entry which is preliminary data.</text>
</comment>
<name>A0A369PWV1_9SPHI</name>
<dbReference type="Gene3D" id="3.90.320.10">
    <property type="match status" value="1"/>
</dbReference>
<evidence type="ECO:0000313" key="1">
    <source>
        <dbReference type="EMBL" id="RDC57171.1"/>
    </source>
</evidence>
<dbReference type="InterPro" id="IPR026350">
    <property type="entry name" value="GxxExxY"/>
</dbReference>
<keyword evidence="2" id="KW-1185">Reference proteome</keyword>
<dbReference type="NCBIfam" id="TIGR04256">
    <property type="entry name" value="GxxExxY"/>
    <property type="match status" value="1"/>
</dbReference>
<dbReference type="InterPro" id="IPR011604">
    <property type="entry name" value="PDDEXK-like_dom_sf"/>
</dbReference>
<dbReference type="AlphaFoldDB" id="A0A369PWV1"/>
<dbReference type="Proteomes" id="UP000253961">
    <property type="component" value="Unassembled WGS sequence"/>
</dbReference>
<dbReference type="RefSeq" id="WP_115402345.1">
    <property type="nucleotide sequence ID" value="NZ_QPKV01000003.1"/>
</dbReference>
<proteinExistence type="predicted"/>
<evidence type="ECO:0000313" key="2">
    <source>
        <dbReference type="Proteomes" id="UP000253961"/>
    </source>
</evidence>
<dbReference type="EMBL" id="QPKV01000003">
    <property type="protein sequence ID" value="RDC57171.1"/>
    <property type="molecule type" value="Genomic_DNA"/>
</dbReference>
<protein>
    <submittedName>
        <fullName evidence="1">GxxExxY protein</fullName>
    </submittedName>
</protein>
<sequence>MTKKEITQLSFEIIGCAIKVHKALGPGLMESIYEKCLRYELEKNGFKVSQQFLIPIIYDEMEMDIDLRLDLLIEDSIVVEVKAITNILPVHEAQILTYMKLVNAPQGILINFYTDNITKSAKYFVNDFFRIYQRSKWKIHA</sequence>